<keyword evidence="1" id="KW-0472">Membrane</keyword>
<organism evidence="2 3">
    <name type="scientific">Streptococcus constellatus</name>
    <dbReference type="NCBI Taxonomy" id="76860"/>
    <lineage>
        <taxon>Bacteria</taxon>
        <taxon>Bacillati</taxon>
        <taxon>Bacillota</taxon>
        <taxon>Bacilli</taxon>
        <taxon>Lactobacillales</taxon>
        <taxon>Streptococcaceae</taxon>
        <taxon>Streptococcus</taxon>
        <taxon>Streptococcus anginosus group</taxon>
    </lineage>
</organism>
<protein>
    <submittedName>
        <fullName evidence="2">Beta-carotene 15,15'-monooxygenase</fullName>
    </submittedName>
</protein>
<gene>
    <name evidence="2" type="ORF">RN79_01355</name>
</gene>
<evidence type="ECO:0000313" key="3">
    <source>
        <dbReference type="Proteomes" id="UP000031339"/>
    </source>
</evidence>
<dbReference type="GO" id="GO:0004497">
    <property type="term" value="F:monooxygenase activity"/>
    <property type="evidence" value="ECO:0007669"/>
    <property type="project" value="UniProtKB-KW"/>
</dbReference>
<keyword evidence="2" id="KW-0560">Oxidoreductase</keyword>
<name>A0A0C1K5F5_STRCV</name>
<dbReference type="RefSeq" id="WP_039676767.1">
    <property type="nucleotide sequence ID" value="NZ_JUNJ01000042.1"/>
</dbReference>
<dbReference type="Pfam" id="PF05857">
    <property type="entry name" value="TraX"/>
    <property type="match status" value="1"/>
</dbReference>
<keyword evidence="1" id="KW-1133">Transmembrane helix</keyword>
<feature type="transmembrane region" description="Helical" evidence="1">
    <location>
        <begin position="230"/>
        <end position="250"/>
    </location>
</feature>
<feature type="transmembrane region" description="Helical" evidence="1">
    <location>
        <begin position="36"/>
        <end position="59"/>
    </location>
</feature>
<sequence>MKTKSLNAFQLKLLMAFLMVFDHLDKIPGLLSGEWAGIFHALTRCVAAWFAFAAVEGFIYTRSRLLYNFRLFSWAAIMFIGNTVINFLFQAKSVQLNNNIFLTLACGVLVLNLFFGISKSNHTYRMKENSIRFLLGILVLLAASFITEGGLPLIPFMLITYTCREKKNLRNLLYGILALALFCMSIQIYPTWVTTLSMMLYNSDWLFITVLPFISLYNGERGPVTKWSKYFFYVFYPAHLWLIALIAYLVQK</sequence>
<evidence type="ECO:0000256" key="1">
    <source>
        <dbReference type="SAM" id="Phobius"/>
    </source>
</evidence>
<dbReference type="InterPro" id="IPR008875">
    <property type="entry name" value="TraX"/>
</dbReference>
<accession>A0A0C1K5F5</accession>
<dbReference type="OrthoDB" id="9781069at2"/>
<feature type="transmembrane region" description="Helical" evidence="1">
    <location>
        <begin position="171"/>
        <end position="192"/>
    </location>
</feature>
<feature type="transmembrane region" description="Helical" evidence="1">
    <location>
        <begin position="130"/>
        <end position="159"/>
    </location>
</feature>
<feature type="transmembrane region" description="Helical" evidence="1">
    <location>
        <begin position="101"/>
        <end position="118"/>
    </location>
</feature>
<dbReference type="Proteomes" id="UP000031339">
    <property type="component" value="Unassembled WGS sequence"/>
</dbReference>
<comment type="caution">
    <text evidence="2">The sequence shown here is derived from an EMBL/GenBank/DDBJ whole genome shotgun (WGS) entry which is preliminary data.</text>
</comment>
<evidence type="ECO:0000313" key="2">
    <source>
        <dbReference type="EMBL" id="KIC78250.1"/>
    </source>
</evidence>
<dbReference type="AlphaFoldDB" id="A0A0C1K5F5"/>
<dbReference type="eggNOG" id="ENOG502ZEW4">
    <property type="taxonomic scope" value="Bacteria"/>
</dbReference>
<dbReference type="STRING" id="862969.SCI_0545"/>
<proteinExistence type="predicted"/>
<feature type="transmembrane region" description="Helical" evidence="1">
    <location>
        <begin position="198"/>
        <end position="218"/>
    </location>
</feature>
<dbReference type="EMBL" id="JWIY01000001">
    <property type="protein sequence ID" value="KIC78250.1"/>
    <property type="molecule type" value="Genomic_DNA"/>
</dbReference>
<feature type="transmembrane region" description="Helical" evidence="1">
    <location>
        <begin position="71"/>
        <end position="89"/>
    </location>
</feature>
<keyword evidence="2" id="KW-0503">Monooxygenase</keyword>
<keyword evidence="1" id="KW-0812">Transmembrane</keyword>
<reference evidence="2 3" key="1">
    <citation type="submission" date="2014-12" db="EMBL/GenBank/DDBJ databases">
        <title>Partial genome sequence of Streptococcus constellatus KCOM 1650 (= ChDC B144).</title>
        <authorList>
            <person name="Kook J.-K."/>
            <person name="Park S.-N."/>
            <person name="Lim Y.K."/>
            <person name="Jo E."/>
        </authorList>
    </citation>
    <scope>NUCLEOTIDE SEQUENCE [LARGE SCALE GENOMIC DNA]</scope>
    <source>
        <strain evidence="2 3">KCOM 1650</strain>
    </source>
</reference>